<feature type="compositionally biased region" description="Basic and acidic residues" evidence="1">
    <location>
        <begin position="149"/>
        <end position="164"/>
    </location>
</feature>
<feature type="region of interest" description="Disordered" evidence="1">
    <location>
        <begin position="114"/>
        <end position="164"/>
    </location>
</feature>
<protein>
    <submittedName>
        <fullName evidence="2">Uncharacterized protein</fullName>
    </submittedName>
</protein>
<keyword evidence="3" id="KW-1185">Reference proteome</keyword>
<evidence type="ECO:0000313" key="2">
    <source>
        <dbReference type="EMBL" id="PBK90191.1"/>
    </source>
</evidence>
<dbReference type="Proteomes" id="UP000217790">
    <property type="component" value="Unassembled WGS sequence"/>
</dbReference>
<dbReference type="AlphaFoldDB" id="A0A2H3D4K3"/>
<organism evidence="2 3">
    <name type="scientific">Armillaria gallica</name>
    <name type="common">Bulbous honey fungus</name>
    <name type="synonym">Armillaria bulbosa</name>
    <dbReference type="NCBI Taxonomy" id="47427"/>
    <lineage>
        <taxon>Eukaryota</taxon>
        <taxon>Fungi</taxon>
        <taxon>Dikarya</taxon>
        <taxon>Basidiomycota</taxon>
        <taxon>Agaricomycotina</taxon>
        <taxon>Agaricomycetes</taxon>
        <taxon>Agaricomycetidae</taxon>
        <taxon>Agaricales</taxon>
        <taxon>Marasmiineae</taxon>
        <taxon>Physalacriaceae</taxon>
        <taxon>Armillaria</taxon>
    </lineage>
</organism>
<dbReference type="InParanoid" id="A0A2H3D4K3"/>
<feature type="compositionally biased region" description="Acidic residues" evidence="1">
    <location>
        <begin position="125"/>
        <end position="137"/>
    </location>
</feature>
<evidence type="ECO:0000313" key="3">
    <source>
        <dbReference type="Proteomes" id="UP000217790"/>
    </source>
</evidence>
<dbReference type="OrthoDB" id="3067876at2759"/>
<reference evidence="3" key="1">
    <citation type="journal article" date="2017" name="Nat. Ecol. Evol.">
        <title>Genome expansion and lineage-specific genetic innovations in the forest pathogenic fungi Armillaria.</title>
        <authorList>
            <person name="Sipos G."/>
            <person name="Prasanna A.N."/>
            <person name="Walter M.C."/>
            <person name="O'Connor E."/>
            <person name="Balint B."/>
            <person name="Krizsan K."/>
            <person name="Kiss B."/>
            <person name="Hess J."/>
            <person name="Varga T."/>
            <person name="Slot J."/>
            <person name="Riley R."/>
            <person name="Boka B."/>
            <person name="Rigling D."/>
            <person name="Barry K."/>
            <person name="Lee J."/>
            <person name="Mihaltcheva S."/>
            <person name="LaButti K."/>
            <person name="Lipzen A."/>
            <person name="Waldron R."/>
            <person name="Moloney N.M."/>
            <person name="Sperisen C."/>
            <person name="Kredics L."/>
            <person name="Vagvoelgyi C."/>
            <person name="Patrignani A."/>
            <person name="Fitzpatrick D."/>
            <person name="Nagy I."/>
            <person name="Doyle S."/>
            <person name="Anderson J.B."/>
            <person name="Grigoriev I.V."/>
            <person name="Gueldener U."/>
            <person name="Muensterkoetter M."/>
            <person name="Nagy L.G."/>
        </authorList>
    </citation>
    <scope>NUCLEOTIDE SEQUENCE [LARGE SCALE GENOMIC DNA]</scope>
    <source>
        <strain evidence="3">Ar21-2</strain>
    </source>
</reference>
<evidence type="ECO:0000256" key="1">
    <source>
        <dbReference type="SAM" id="MobiDB-lite"/>
    </source>
</evidence>
<gene>
    <name evidence="2" type="ORF">ARMGADRAFT_1032747</name>
</gene>
<proteinExistence type="predicted"/>
<name>A0A2H3D4K3_ARMGA</name>
<sequence length="164" mass="18495">MKLASPLSLPYNATKITLPRSQSFPAPRFVRVGLVYSARVIHDTTHSNLPELCVKVAKPEYGRTLAREAWFYEQLAVESGCEGVIIPRCFGFFTIPLKDCFDIKGQPVSHVEPWKNVTLHPPEPPESDESDVEENTDGPDNSEGTDWLPDDRPYPDKYFKDDDG</sequence>
<dbReference type="EMBL" id="KZ293666">
    <property type="protein sequence ID" value="PBK90191.1"/>
    <property type="molecule type" value="Genomic_DNA"/>
</dbReference>
<accession>A0A2H3D4K3</accession>